<keyword evidence="10" id="KW-1185">Reference proteome</keyword>
<feature type="region of interest" description="Disordered" evidence="7">
    <location>
        <begin position="1"/>
        <end position="45"/>
    </location>
</feature>
<dbReference type="InterPro" id="IPR051451">
    <property type="entry name" value="PhoH2-like"/>
</dbReference>
<evidence type="ECO:0000259" key="8">
    <source>
        <dbReference type="Pfam" id="PF02562"/>
    </source>
</evidence>
<evidence type="ECO:0000256" key="7">
    <source>
        <dbReference type="SAM" id="MobiDB-lite"/>
    </source>
</evidence>
<proteinExistence type="inferred from homology"/>
<reference evidence="9 10" key="1">
    <citation type="journal article" date="2019" name="ISME J.">
        <title>Candidatus Macondimonas diazotrophica, a novel gammaproteobacterial genus dominating crude-oil-contaminated coastal sediments.</title>
        <authorList>
            <person name="Karthikeyan S."/>
            <person name="Konstantinidis K."/>
        </authorList>
    </citation>
    <scope>NUCLEOTIDE SEQUENCE [LARGE SCALE GENOMIC DNA]</scope>
    <source>
        <strain evidence="9 10">KTK01</strain>
    </source>
</reference>
<comment type="similarity">
    <text evidence="2">Belongs to the PhoH family.</text>
</comment>
<comment type="subcellular location">
    <subcellularLocation>
        <location evidence="1">Cytoplasm</location>
    </subcellularLocation>
</comment>
<dbReference type="Pfam" id="PF02562">
    <property type="entry name" value="PhoH"/>
    <property type="match status" value="1"/>
</dbReference>
<dbReference type="RefSeq" id="WP_135282637.1">
    <property type="nucleotide sequence ID" value="NZ_SRIO01000019.1"/>
</dbReference>
<protein>
    <recommendedName>
        <fullName evidence="6">PhoH-like protein</fullName>
    </recommendedName>
</protein>
<dbReference type="OrthoDB" id="9805148at2"/>
<evidence type="ECO:0000256" key="6">
    <source>
        <dbReference type="ARBA" id="ARBA00039970"/>
    </source>
</evidence>
<dbReference type="Gene3D" id="3.40.50.300">
    <property type="entry name" value="P-loop containing nucleotide triphosphate hydrolases"/>
    <property type="match status" value="1"/>
</dbReference>
<keyword evidence="3" id="KW-0963">Cytoplasm</keyword>
<dbReference type="PANTHER" id="PTHR30473">
    <property type="entry name" value="PROTEIN PHOH"/>
    <property type="match status" value="1"/>
</dbReference>
<dbReference type="SUPFAM" id="SSF52540">
    <property type="entry name" value="P-loop containing nucleoside triphosphate hydrolases"/>
    <property type="match status" value="1"/>
</dbReference>
<dbReference type="AlphaFoldDB" id="A0A4Z0F7E3"/>
<accession>A0A4Z0F7E3</accession>
<comment type="caution">
    <text evidence="9">The sequence shown here is derived from an EMBL/GenBank/DDBJ whole genome shotgun (WGS) entry which is preliminary data.</text>
</comment>
<evidence type="ECO:0000256" key="3">
    <source>
        <dbReference type="ARBA" id="ARBA00022490"/>
    </source>
</evidence>
<evidence type="ECO:0000256" key="2">
    <source>
        <dbReference type="ARBA" id="ARBA00010393"/>
    </source>
</evidence>
<feature type="domain" description="PhoH-like protein" evidence="8">
    <location>
        <begin position="40"/>
        <end position="242"/>
    </location>
</feature>
<keyword evidence="5" id="KW-0067">ATP-binding</keyword>
<dbReference type="InterPro" id="IPR003714">
    <property type="entry name" value="PhoH"/>
</dbReference>
<evidence type="ECO:0000313" key="10">
    <source>
        <dbReference type="Proteomes" id="UP000297890"/>
    </source>
</evidence>
<evidence type="ECO:0000313" key="9">
    <source>
        <dbReference type="EMBL" id="TFZ81593.1"/>
    </source>
</evidence>
<gene>
    <name evidence="9" type="ORF">E4680_11875</name>
</gene>
<evidence type="ECO:0000256" key="4">
    <source>
        <dbReference type="ARBA" id="ARBA00022741"/>
    </source>
</evidence>
<dbReference type="Proteomes" id="UP000297890">
    <property type="component" value="Unassembled WGS sequence"/>
</dbReference>
<sequence length="250" mass="27929">MPSNAFLETPEDAPLSKPEGRKRRKAAKEARQFARTPKPVSPRNAAQRKYLEAMDSFSQVFGIGPAGVGKTYLAARRAARKLNEGEIAKVYIARANIAPQRHEIGFLPGSQDAKMRPWMVPLLEAMREEIGASALDRLVGEKAIEVVPFAFMRGRTFKDAVVIVDEAQNLNLSDFKLLLTRIGENCQYLINGDPGQADIPDSALTRVIKMADRHGVEIAVVEFSSEDVERSVYARQWVRAFERTENGIRF</sequence>
<evidence type="ECO:0000256" key="1">
    <source>
        <dbReference type="ARBA" id="ARBA00004496"/>
    </source>
</evidence>
<keyword evidence="4" id="KW-0547">Nucleotide-binding</keyword>
<dbReference type="EMBL" id="SRIO01000019">
    <property type="protein sequence ID" value="TFZ81593.1"/>
    <property type="molecule type" value="Genomic_DNA"/>
</dbReference>
<dbReference type="InterPro" id="IPR027417">
    <property type="entry name" value="P-loop_NTPase"/>
</dbReference>
<dbReference type="GO" id="GO:0005524">
    <property type="term" value="F:ATP binding"/>
    <property type="evidence" value="ECO:0007669"/>
    <property type="project" value="UniProtKB-KW"/>
</dbReference>
<name>A0A4Z0F7E3_9GAMM</name>
<evidence type="ECO:0000256" key="5">
    <source>
        <dbReference type="ARBA" id="ARBA00022840"/>
    </source>
</evidence>
<organism evidence="9 10">
    <name type="scientific">Candidatus Macondimonas diazotrophica</name>
    <dbReference type="NCBI Taxonomy" id="2305248"/>
    <lineage>
        <taxon>Bacteria</taxon>
        <taxon>Pseudomonadati</taxon>
        <taxon>Pseudomonadota</taxon>
        <taxon>Gammaproteobacteria</taxon>
        <taxon>Chromatiales</taxon>
        <taxon>Ectothiorhodospiraceae</taxon>
        <taxon>Candidatus Macondimonas</taxon>
    </lineage>
</organism>
<dbReference type="GO" id="GO:0005829">
    <property type="term" value="C:cytosol"/>
    <property type="evidence" value="ECO:0007669"/>
    <property type="project" value="TreeGrafter"/>
</dbReference>
<dbReference type="PANTHER" id="PTHR30473:SF1">
    <property type="entry name" value="PHOH-LIKE PROTEIN"/>
    <property type="match status" value="1"/>
</dbReference>